<feature type="transmembrane region" description="Helical" evidence="1">
    <location>
        <begin position="12"/>
        <end position="35"/>
    </location>
</feature>
<proteinExistence type="predicted"/>
<evidence type="ECO:0000313" key="3">
    <source>
        <dbReference type="Proteomes" id="UP001305498"/>
    </source>
</evidence>
<protein>
    <recommendedName>
        <fullName evidence="4">DUF2142 domain-containing protein</fullName>
    </recommendedName>
</protein>
<keyword evidence="3" id="KW-1185">Reference proteome</keyword>
<feature type="transmembrane region" description="Helical" evidence="1">
    <location>
        <begin position="174"/>
        <end position="193"/>
    </location>
</feature>
<feature type="transmembrane region" description="Helical" evidence="1">
    <location>
        <begin position="370"/>
        <end position="388"/>
    </location>
</feature>
<gene>
    <name evidence="2" type="ORF">N8K70_03190</name>
</gene>
<sequence length="436" mass="48022">MQTPRCAWKTWAARIGAIVVGAVLLQVVFFSALVVTESIPNDRILQKLQQDAQEQLWSDANFVPDGVSRNGLLDAYTDCISLTTGLYAQELSPFQRAVRYPHLGNCEESFQALEQIEQGAPFVQRFYPRYWGGNSVIIRPLLAMGGISLLRTVVLALAVGSVALLLTCSARRSALVPGVVMLVPLAFSTNMFAQTVYGFTHLLEFAVAAFMATLPFFLRRLRPFHLFATGFLAGSVFNYMDFLHNPSIAWSLFVFSSVLVTFRRGVTTWRLVGWALLAVASWIVGYAFTWGSRWMIAVLWGGETLTELIGKMFLWTGEGEPERAWLGESSKTATGYWIHGMPSARIVLALLLVLAIVFIVRAVRSRGSVSWPFLAVGLATAAVNPVWLEVMSGHSIHHVFFTYLAIPFGLGIVASTLLVSGWPSSRKPEPVAVAPT</sequence>
<feature type="transmembrane region" description="Helical" evidence="1">
    <location>
        <begin position="248"/>
        <end position="266"/>
    </location>
</feature>
<feature type="transmembrane region" description="Helical" evidence="1">
    <location>
        <begin position="271"/>
        <end position="290"/>
    </location>
</feature>
<keyword evidence="1" id="KW-0812">Transmembrane</keyword>
<dbReference type="Proteomes" id="UP001305498">
    <property type="component" value="Chromosome"/>
</dbReference>
<evidence type="ECO:0000256" key="1">
    <source>
        <dbReference type="SAM" id="Phobius"/>
    </source>
</evidence>
<organism evidence="2 3">
    <name type="scientific">Microbacterium betulae</name>
    <dbReference type="NCBI Taxonomy" id="2981139"/>
    <lineage>
        <taxon>Bacteria</taxon>
        <taxon>Bacillati</taxon>
        <taxon>Actinomycetota</taxon>
        <taxon>Actinomycetes</taxon>
        <taxon>Micrococcales</taxon>
        <taxon>Microbacteriaceae</taxon>
        <taxon>Microbacterium</taxon>
    </lineage>
</organism>
<dbReference type="AlphaFoldDB" id="A0AA97I6Z8"/>
<feature type="transmembrane region" description="Helical" evidence="1">
    <location>
        <begin position="400"/>
        <end position="419"/>
    </location>
</feature>
<accession>A0AA97I6Z8</accession>
<feature type="transmembrane region" description="Helical" evidence="1">
    <location>
        <begin position="199"/>
        <end position="217"/>
    </location>
</feature>
<feature type="transmembrane region" description="Helical" evidence="1">
    <location>
        <begin position="344"/>
        <end position="363"/>
    </location>
</feature>
<reference evidence="2 3" key="1">
    <citation type="submission" date="2023-02" db="EMBL/GenBank/DDBJ databases">
        <title>Microbacterium betulae sp. nov., isolated from birch wood.</title>
        <authorList>
            <person name="Pasciak M."/>
            <person name="Pawlik K.J."/>
            <person name="Martynowski D."/>
            <person name="Laczmanski L."/>
            <person name="Ciekot J."/>
            <person name="Szponar B."/>
            <person name="Wojcik-Fatla A."/>
            <person name="Mackiewicz B."/>
            <person name="Farian E."/>
            <person name="Cholewa G."/>
            <person name="Cholewa A."/>
            <person name="Dutkiewicz J."/>
        </authorList>
    </citation>
    <scope>NUCLEOTIDE SEQUENCE [LARGE SCALE GENOMIC DNA]</scope>
    <source>
        <strain evidence="2 3">AB</strain>
    </source>
</reference>
<dbReference type="EMBL" id="CP118157">
    <property type="protein sequence ID" value="WOF23697.1"/>
    <property type="molecule type" value="Genomic_DNA"/>
</dbReference>
<name>A0AA97I6Z8_9MICO</name>
<feature type="transmembrane region" description="Helical" evidence="1">
    <location>
        <begin position="141"/>
        <end position="167"/>
    </location>
</feature>
<feature type="transmembrane region" description="Helical" evidence="1">
    <location>
        <begin position="224"/>
        <end position="242"/>
    </location>
</feature>
<evidence type="ECO:0000313" key="2">
    <source>
        <dbReference type="EMBL" id="WOF23697.1"/>
    </source>
</evidence>
<evidence type="ECO:0008006" key="4">
    <source>
        <dbReference type="Google" id="ProtNLM"/>
    </source>
</evidence>
<keyword evidence="1" id="KW-1133">Transmembrane helix</keyword>
<keyword evidence="1" id="KW-0472">Membrane</keyword>
<dbReference type="RefSeq" id="WP_317140169.1">
    <property type="nucleotide sequence ID" value="NZ_CP118157.1"/>
</dbReference>
<dbReference type="KEGG" id="mbet:N8K70_03190"/>